<accession>A0A934NNB9</accession>
<dbReference type="PANTHER" id="PTHR38031:SF1">
    <property type="entry name" value="SULFUR CARRIER PROTEIN CYSO"/>
    <property type="match status" value="1"/>
</dbReference>
<dbReference type="EMBL" id="JAEMNV010000002">
    <property type="protein sequence ID" value="MBJ8338364.1"/>
    <property type="molecule type" value="Genomic_DNA"/>
</dbReference>
<organism evidence="1 2">
    <name type="scientific">Antrihabitans stalagmiti</name>
    <dbReference type="NCBI Taxonomy" id="2799499"/>
    <lineage>
        <taxon>Bacteria</taxon>
        <taxon>Bacillati</taxon>
        <taxon>Actinomycetota</taxon>
        <taxon>Actinomycetes</taxon>
        <taxon>Mycobacteriales</taxon>
        <taxon>Nocardiaceae</taxon>
        <taxon>Antrihabitans</taxon>
    </lineage>
</organism>
<keyword evidence="2" id="KW-1185">Reference proteome</keyword>
<dbReference type="RefSeq" id="WP_199703063.1">
    <property type="nucleotide sequence ID" value="NZ_JAEMNV010000002.1"/>
</dbReference>
<sequence>MAVTVTIPTVLRRHTGGVKLVEASGSTVAAVLADLESRYASLEGRIASDGKLHRFVNVYVDDNDVRNEQGLDTEVKEGSAITILSAMAGGA</sequence>
<dbReference type="InterPro" id="IPR003749">
    <property type="entry name" value="ThiS/MoaD-like"/>
</dbReference>
<dbReference type="AlphaFoldDB" id="A0A934NNB9"/>
<gene>
    <name evidence="1" type="ORF">JGU71_05675</name>
</gene>
<dbReference type="PANTHER" id="PTHR38031">
    <property type="entry name" value="SULFUR CARRIER PROTEIN SLR0821-RELATED"/>
    <property type="match status" value="1"/>
</dbReference>
<evidence type="ECO:0000313" key="1">
    <source>
        <dbReference type="EMBL" id="MBJ8338364.1"/>
    </source>
</evidence>
<name>A0A934NNB9_9NOCA</name>
<dbReference type="Pfam" id="PF02597">
    <property type="entry name" value="ThiS"/>
    <property type="match status" value="1"/>
</dbReference>
<dbReference type="Proteomes" id="UP000655868">
    <property type="component" value="Unassembled WGS sequence"/>
</dbReference>
<dbReference type="InterPro" id="IPR016155">
    <property type="entry name" value="Mopterin_synth/thiamin_S_b"/>
</dbReference>
<dbReference type="SUPFAM" id="SSF54285">
    <property type="entry name" value="MoaD/ThiS"/>
    <property type="match status" value="1"/>
</dbReference>
<evidence type="ECO:0000313" key="2">
    <source>
        <dbReference type="Proteomes" id="UP000655868"/>
    </source>
</evidence>
<comment type="caution">
    <text evidence="1">The sequence shown here is derived from an EMBL/GenBank/DDBJ whole genome shotgun (WGS) entry which is preliminary data.</text>
</comment>
<proteinExistence type="predicted"/>
<dbReference type="Gene3D" id="3.10.20.30">
    <property type="match status" value="1"/>
</dbReference>
<dbReference type="InterPro" id="IPR052045">
    <property type="entry name" value="Sulfur_Carrier/Prot_Modifier"/>
</dbReference>
<dbReference type="InterPro" id="IPR012675">
    <property type="entry name" value="Beta-grasp_dom_sf"/>
</dbReference>
<protein>
    <submittedName>
        <fullName evidence="1">MoaD/ThiS family protein</fullName>
    </submittedName>
</protein>
<reference evidence="1" key="1">
    <citation type="submission" date="2020-12" db="EMBL/GenBank/DDBJ databases">
        <title>Antrihabitans popcorni sp. nov. and Antrihabitans auranticaus sp. nov., isolated from a larva cave.</title>
        <authorList>
            <person name="Lee S.D."/>
            <person name="Kim I.S."/>
        </authorList>
    </citation>
    <scope>NUCLEOTIDE SEQUENCE</scope>
    <source>
        <strain evidence="1">YC3-6</strain>
    </source>
</reference>